<dbReference type="Pfam" id="PF01326">
    <property type="entry name" value="PPDK_N"/>
    <property type="match status" value="1"/>
</dbReference>
<dbReference type="InterPro" id="IPR051549">
    <property type="entry name" value="PEP_Utilizing_Enz"/>
</dbReference>
<dbReference type="PANTHER" id="PTHR43615">
    <property type="entry name" value="PHOSPHOENOLPYRUVATE SYNTHASE-RELATED"/>
    <property type="match status" value="1"/>
</dbReference>
<organism evidence="2 3">
    <name type="scientific">Streptomyces caatingaensis</name>
    <dbReference type="NCBI Taxonomy" id="1678637"/>
    <lineage>
        <taxon>Bacteria</taxon>
        <taxon>Bacillati</taxon>
        <taxon>Actinomycetota</taxon>
        <taxon>Actinomycetes</taxon>
        <taxon>Kitasatosporales</taxon>
        <taxon>Streptomycetaceae</taxon>
        <taxon>Streptomyces</taxon>
    </lineage>
</organism>
<evidence type="ECO:0000313" key="3">
    <source>
        <dbReference type="Proteomes" id="UP000037288"/>
    </source>
</evidence>
<dbReference type="AlphaFoldDB" id="A0A0K9XDU4"/>
<comment type="caution">
    <text evidence="2">The sequence shown here is derived from an EMBL/GenBank/DDBJ whole genome shotgun (WGS) entry which is preliminary data.</text>
</comment>
<dbReference type="GO" id="GO:0005524">
    <property type="term" value="F:ATP binding"/>
    <property type="evidence" value="ECO:0007669"/>
    <property type="project" value="InterPro"/>
</dbReference>
<reference evidence="3" key="1">
    <citation type="submission" date="2015-07" db="EMBL/GenBank/DDBJ databases">
        <title>Draft genome sequence of Streptomyces sp. CMAA 1322, a bacterium isolated from Caatinga biome, from dry forest semiarid of Brazil.</title>
        <authorList>
            <person name="Santos S.N."/>
            <person name="Gacesa R."/>
            <person name="Taketani R.G."/>
            <person name="Long P.F."/>
            <person name="Melo I.S."/>
        </authorList>
    </citation>
    <scope>NUCLEOTIDE SEQUENCE [LARGE SCALE GENOMIC DNA]</scope>
    <source>
        <strain evidence="3">CMAA 1322</strain>
    </source>
</reference>
<dbReference type="InterPro" id="IPR002192">
    <property type="entry name" value="PPDK_AMP/ATP-bd"/>
</dbReference>
<dbReference type="Proteomes" id="UP000037288">
    <property type="component" value="Unassembled WGS sequence"/>
</dbReference>
<evidence type="ECO:0000259" key="1">
    <source>
        <dbReference type="Pfam" id="PF01326"/>
    </source>
</evidence>
<dbReference type="EMBL" id="LFXA01000010">
    <property type="protein sequence ID" value="KNB51256.1"/>
    <property type="molecule type" value="Genomic_DNA"/>
</dbReference>
<dbReference type="STRING" id="1678637.AC230_16895"/>
<feature type="domain" description="Pyruvate phosphate dikinase AMP/ATP-binding" evidence="1">
    <location>
        <begin position="135"/>
        <end position="265"/>
    </location>
</feature>
<proteinExistence type="predicted"/>
<sequence length="287" mass="30597">MTGRPLAPVGGHGVTGEAGVYWLHCGAQPSASEVGHEAAVLSRLRSRCPVPRAVCGIAPSAVAHSADTLHGGELFLEYVRELARRDGRPAAVDVRAALVGPAPDSAASLARTPWVSQNIVGPDAAVAAVSECLAHHQSHQSPQRLAIVVQEFIEPDASVLMFSSAPERFEEEVALVKVSYGVGASLAGASDTYLVRRRDLNILVEWIAEKRWRVAANTVGFADELVPHLRRRPCLDEEQIRGLADIGVTAELLMGEPVQVELAWKEGIAYVLWCSSAPAAWPGSSPD</sequence>
<dbReference type="Gene3D" id="3.30.470.20">
    <property type="entry name" value="ATP-grasp fold, B domain"/>
    <property type="match status" value="1"/>
</dbReference>
<dbReference type="SUPFAM" id="SSF56059">
    <property type="entry name" value="Glutathione synthetase ATP-binding domain-like"/>
    <property type="match status" value="1"/>
</dbReference>
<gene>
    <name evidence="2" type="ORF">AC230_16895</name>
</gene>
<dbReference type="PATRIC" id="fig|1678637.3.peg.3641"/>
<protein>
    <recommendedName>
        <fullName evidence="1">Pyruvate phosphate dikinase AMP/ATP-binding domain-containing protein</fullName>
    </recommendedName>
</protein>
<evidence type="ECO:0000313" key="2">
    <source>
        <dbReference type="EMBL" id="KNB51256.1"/>
    </source>
</evidence>
<dbReference type="PANTHER" id="PTHR43615:SF1">
    <property type="entry name" value="PPDK_N DOMAIN-CONTAINING PROTEIN"/>
    <property type="match status" value="1"/>
</dbReference>
<accession>A0A0K9XDU4</accession>
<keyword evidence="3" id="KW-1185">Reference proteome</keyword>
<dbReference type="GO" id="GO:0016301">
    <property type="term" value="F:kinase activity"/>
    <property type="evidence" value="ECO:0007669"/>
    <property type="project" value="InterPro"/>
</dbReference>
<name>A0A0K9XDU4_9ACTN</name>